<evidence type="ECO:0000313" key="2">
    <source>
        <dbReference type="Proteomes" id="UP000243217"/>
    </source>
</evidence>
<protein>
    <submittedName>
        <fullName evidence="1">Uncharacterized protein</fullName>
    </submittedName>
</protein>
<evidence type="ECO:0000313" key="1">
    <source>
        <dbReference type="EMBL" id="OQS04321.1"/>
    </source>
</evidence>
<keyword evidence="2" id="KW-1185">Reference proteome</keyword>
<accession>A0A1W0A2B3</accession>
<name>A0A1W0A2B3_9STRA</name>
<reference evidence="1 2" key="1">
    <citation type="journal article" date="2014" name="Genome Biol. Evol.">
        <title>The secreted proteins of Achlya hypogyna and Thraustotheca clavata identify the ancestral oomycete secretome and reveal gene acquisitions by horizontal gene transfer.</title>
        <authorList>
            <person name="Misner I."/>
            <person name="Blouin N."/>
            <person name="Leonard G."/>
            <person name="Richards T.A."/>
            <person name="Lane C.E."/>
        </authorList>
    </citation>
    <scope>NUCLEOTIDE SEQUENCE [LARGE SCALE GENOMIC DNA]</scope>
    <source>
        <strain evidence="1 2">ATCC 34112</strain>
    </source>
</reference>
<sequence length="200" mass="22633">MITTISTHASLYAMNPKTNEIPQTIRFFFAFVVSKVLHGYLFIEGLNLFEFNRVVGHVYTGRLFLVIRSSTALGILNSSSLRLVQDVPALEWYKTALDASELVYVLNGIGSIWTQQYTPFYAAKSTTLTWINPVIWTILETHQYTAKIERICTMVNMDFELQCTSAYIEIGSLKRVSIADTFCLGSVVYAMLLNDCTDQI</sequence>
<dbReference type="Proteomes" id="UP000243217">
    <property type="component" value="Unassembled WGS sequence"/>
</dbReference>
<comment type="caution">
    <text evidence="1">The sequence shown here is derived from an EMBL/GenBank/DDBJ whole genome shotgun (WGS) entry which is preliminary data.</text>
</comment>
<proteinExistence type="predicted"/>
<gene>
    <name evidence="1" type="ORF">THRCLA_03429</name>
</gene>
<dbReference type="AlphaFoldDB" id="A0A1W0A2B3"/>
<dbReference type="EMBL" id="JNBS01000636">
    <property type="protein sequence ID" value="OQS04321.1"/>
    <property type="molecule type" value="Genomic_DNA"/>
</dbReference>
<organism evidence="1 2">
    <name type="scientific">Thraustotheca clavata</name>
    <dbReference type="NCBI Taxonomy" id="74557"/>
    <lineage>
        <taxon>Eukaryota</taxon>
        <taxon>Sar</taxon>
        <taxon>Stramenopiles</taxon>
        <taxon>Oomycota</taxon>
        <taxon>Saprolegniomycetes</taxon>
        <taxon>Saprolegniales</taxon>
        <taxon>Achlyaceae</taxon>
        <taxon>Thraustotheca</taxon>
    </lineage>
</organism>